<dbReference type="HOGENOM" id="CLU_1092781_0_0_10"/>
<keyword evidence="1" id="KW-0732">Signal</keyword>
<dbReference type="Proteomes" id="UP000001654">
    <property type="component" value="Chromosome"/>
</dbReference>
<evidence type="ECO:0008006" key="4">
    <source>
        <dbReference type="Google" id="ProtNLM"/>
    </source>
</evidence>
<evidence type="ECO:0000313" key="3">
    <source>
        <dbReference type="Proteomes" id="UP000001654"/>
    </source>
</evidence>
<name>D5BIY9_ZUNPS</name>
<dbReference type="EMBL" id="CP001650">
    <property type="protein sequence ID" value="ADF53622.1"/>
    <property type="molecule type" value="Genomic_DNA"/>
</dbReference>
<protein>
    <recommendedName>
        <fullName evidence="4">DUF4595 domain-containing protein</fullName>
    </recommendedName>
</protein>
<reference evidence="2 3" key="1">
    <citation type="journal article" date="2010" name="BMC Genomics">
        <title>The complete genome of Zunongwangia profunda SM-A87 reveals its adaptation to the deep-sea environment and ecological role in sedimentary organic nitrogen degradation.</title>
        <authorList>
            <person name="Qin Q.L."/>
            <person name="Zhang X.Y."/>
            <person name="Wang X.M."/>
            <person name="Liu G.M."/>
            <person name="Chen X.L."/>
            <person name="Xie B.B."/>
            <person name="Dang H.Y."/>
            <person name="Zhou B.C."/>
            <person name="Yu J."/>
            <person name="Zhang Y.Z."/>
        </authorList>
    </citation>
    <scope>NUCLEOTIDE SEQUENCE [LARGE SCALE GENOMIC DNA]</scope>
    <source>
        <strain evidence="3">DSM 18752 / CCTCC AB 206139 / SM-A87</strain>
    </source>
</reference>
<sequence length="255" mass="28759">MKKPIYSISLLSALILTFGCSNDSVSEEFDDANGDTEKKLISSVAIISAQDPQDDKTISLSYTSDGSLNTINNGIETGIFTYNNDDELTNIKGGSDNLNIFELYESPYNAFETGKVLVYDDNGNPTKIEFYEEEYYIDSDSYVTKIYTADVSYDDTHNPYFYTLEAAGIIEVLDGVRLNFGIQPQVPEILKARMFFPVNNPSQIIYKNEEGDVVYTINANYVYDNDNYPTSAKITKVSIEHSEQHTYSTIFEYVN</sequence>
<gene>
    <name evidence="2" type="ordered locus">ZPR_3306</name>
</gene>
<organism evidence="2 3">
    <name type="scientific">Zunongwangia profunda (strain DSM 18752 / CCTCC AB 206139 / SM-A87)</name>
    <name type="common">Wangia profunda</name>
    <dbReference type="NCBI Taxonomy" id="655815"/>
    <lineage>
        <taxon>Bacteria</taxon>
        <taxon>Pseudomonadati</taxon>
        <taxon>Bacteroidota</taxon>
        <taxon>Flavobacteriia</taxon>
        <taxon>Flavobacteriales</taxon>
        <taxon>Flavobacteriaceae</taxon>
        <taxon>Zunongwangia</taxon>
    </lineage>
</organism>
<evidence type="ECO:0000256" key="1">
    <source>
        <dbReference type="SAM" id="SignalP"/>
    </source>
</evidence>
<evidence type="ECO:0000313" key="2">
    <source>
        <dbReference type="EMBL" id="ADF53622.1"/>
    </source>
</evidence>
<keyword evidence="3" id="KW-1185">Reference proteome</keyword>
<proteinExistence type="predicted"/>
<accession>D5BIY9</accession>
<dbReference type="OrthoDB" id="1417299at2"/>
<dbReference type="PROSITE" id="PS51257">
    <property type="entry name" value="PROKAR_LIPOPROTEIN"/>
    <property type="match status" value="1"/>
</dbReference>
<dbReference type="RefSeq" id="WP_013072719.1">
    <property type="nucleotide sequence ID" value="NC_014041.1"/>
</dbReference>
<feature type="chain" id="PRO_5003069937" description="DUF4595 domain-containing protein" evidence="1">
    <location>
        <begin position="24"/>
        <end position="255"/>
    </location>
</feature>
<dbReference type="KEGG" id="zpr:ZPR_3306"/>
<dbReference type="AlphaFoldDB" id="D5BIY9"/>
<dbReference type="eggNOG" id="ENOG502ZUPD">
    <property type="taxonomic scope" value="Bacteria"/>
</dbReference>
<feature type="signal peptide" evidence="1">
    <location>
        <begin position="1"/>
        <end position="23"/>
    </location>
</feature>